<dbReference type="SUPFAM" id="SSF53697">
    <property type="entry name" value="SIS domain"/>
    <property type="match status" value="1"/>
</dbReference>
<proteinExistence type="predicted"/>
<dbReference type="GO" id="GO:1901135">
    <property type="term" value="P:carbohydrate derivative metabolic process"/>
    <property type="evidence" value="ECO:0007669"/>
    <property type="project" value="InterPro"/>
</dbReference>
<dbReference type="InterPro" id="IPR047640">
    <property type="entry name" value="RpiR-like"/>
</dbReference>
<keyword evidence="1" id="KW-0805">Transcription regulation</keyword>
<evidence type="ECO:0000259" key="5">
    <source>
        <dbReference type="PROSITE" id="PS51464"/>
    </source>
</evidence>
<dbReference type="PATRIC" id="fig|1588748.3.peg.1105"/>
<dbReference type="EMBL" id="LSDT01000044">
    <property type="protein sequence ID" value="KXB90721.1"/>
    <property type="molecule type" value="Genomic_DNA"/>
</dbReference>
<comment type="caution">
    <text evidence="6">The sequence shown here is derived from an EMBL/GenBank/DDBJ whole genome shotgun (WGS) entry which is preliminary data.</text>
</comment>
<name>A0A134CET6_9FIRM</name>
<dbReference type="SUPFAM" id="SSF46689">
    <property type="entry name" value="Homeodomain-like"/>
    <property type="match status" value="1"/>
</dbReference>
<accession>A0A134CET6</accession>
<evidence type="ECO:0000313" key="7">
    <source>
        <dbReference type="Proteomes" id="UP000070160"/>
    </source>
</evidence>
<dbReference type="PANTHER" id="PTHR30514:SF1">
    <property type="entry name" value="HTH-TYPE TRANSCRIPTIONAL REGULATOR HEXR-RELATED"/>
    <property type="match status" value="1"/>
</dbReference>
<dbReference type="PANTHER" id="PTHR30514">
    <property type="entry name" value="GLUCOKINASE"/>
    <property type="match status" value="1"/>
</dbReference>
<evidence type="ECO:0000256" key="3">
    <source>
        <dbReference type="ARBA" id="ARBA00023163"/>
    </source>
</evidence>
<dbReference type="InterPro" id="IPR001347">
    <property type="entry name" value="SIS_dom"/>
</dbReference>
<sequence>MIMTLAHMQLFPFLRSVYGELTKTEKRIADYMMNNAMQVMDQTITDIAKHTQSSEITVSRFCKKVGCHGLQEVKRQLTTGLSVALTEGYHDIQGEDSSYTVMLKIFRNITEGLQDTASLLDYAQIEKAVELLQKADRVVVYGFGNSATVCQDIATRFLRLGLVVQAYSDSHMQVTSATLLHADDVVIAVSHTGRSKELIHSVQVARKRGARIIVITSHGQSYLAKLGDICLCGMGREVQFTSEASSSRLIHMAIGDILYARLTMLRLSSFNENMENMRREIHKQKLPL</sequence>
<evidence type="ECO:0000256" key="1">
    <source>
        <dbReference type="ARBA" id="ARBA00023015"/>
    </source>
</evidence>
<dbReference type="GO" id="GO:0003700">
    <property type="term" value="F:DNA-binding transcription factor activity"/>
    <property type="evidence" value="ECO:0007669"/>
    <property type="project" value="InterPro"/>
</dbReference>
<evidence type="ECO:0000256" key="2">
    <source>
        <dbReference type="ARBA" id="ARBA00023125"/>
    </source>
</evidence>
<dbReference type="InterPro" id="IPR036388">
    <property type="entry name" value="WH-like_DNA-bd_sf"/>
</dbReference>
<dbReference type="Pfam" id="PF01380">
    <property type="entry name" value="SIS"/>
    <property type="match status" value="1"/>
</dbReference>
<dbReference type="Gene3D" id="3.40.50.10490">
    <property type="entry name" value="Glucose-6-phosphate isomerase like protein, domain 1"/>
    <property type="match status" value="1"/>
</dbReference>
<feature type="domain" description="HTH rpiR-type" evidence="4">
    <location>
        <begin position="8"/>
        <end position="84"/>
    </location>
</feature>
<keyword evidence="7" id="KW-1185">Reference proteome</keyword>
<gene>
    <name evidence="6" type="ORF">HMPREF3182_01145</name>
</gene>
<dbReference type="GO" id="GO:0003677">
    <property type="term" value="F:DNA binding"/>
    <property type="evidence" value="ECO:0007669"/>
    <property type="project" value="UniProtKB-KW"/>
</dbReference>
<dbReference type="CDD" id="cd05013">
    <property type="entry name" value="SIS_RpiR"/>
    <property type="match status" value="1"/>
</dbReference>
<dbReference type="Proteomes" id="UP000070160">
    <property type="component" value="Unassembled WGS sequence"/>
</dbReference>
<protein>
    <submittedName>
        <fullName evidence="6">SIS domain protein</fullName>
    </submittedName>
</protein>
<dbReference type="STRING" id="1588748.HMPREF3182_01145"/>
<evidence type="ECO:0000259" key="4">
    <source>
        <dbReference type="PROSITE" id="PS51071"/>
    </source>
</evidence>
<dbReference type="PROSITE" id="PS51071">
    <property type="entry name" value="HTH_RPIR"/>
    <property type="match status" value="1"/>
</dbReference>
<keyword evidence="2" id="KW-0238">DNA-binding</keyword>
<evidence type="ECO:0000313" key="6">
    <source>
        <dbReference type="EMBL" id="KXB90721.1"/>
    </source>
</evidence>
<dbReference type="AlphaFoldDB" id="A0A134CET6"/>
<organism evidence="6 7">
    <name type="scientific">Megasphaera hutchinsoni</name>
    <dbReference type="NCBI Taxonomy" id="1588748"/>
    <lineage>
        <taxon>Bacteria</taxon>
        <taxon>Bacillati</taxon>
        <taxon>Bacillota</taxon>
        <taxon>Negativicutes</taxon>
        <taxon>Veillonellales</taxon>
        <taxon>Veillonellaceae</taxon>
        <taxon>Megasphaera</taxon>
    </lineage>
</organism>
<dbReference type="Gene3D" id="1.10.10.10">
    <property type="entry name" value="Winged helix-like DNA-binding domain superfamily/Winged helix DNA-binding domain"/>
    <property type="match status" value="1"/>
</dbReference>
<dbReference type="InterPro" id="IPR046348">
    <property type="entry name" value="SIS_dom_sf"/>
</dbReference>
<dbReference type="InterPro" id="IPR000281">
    <property type="entry name" value="HTH_RpiR"/>
</dbReference>
<dbReference type="InterPro" id="IPR035472">
    <property type="entry name" value="RpiR-like_SIS"/>
</dbReference>
<dbReference type="GO" id="GO:0097367">
    <property type="term" value="F:carbohydrate derivative binding"/>
    <property type="evidence" value="ECO:0007669"/>
    <property type="project" value="InterPro"/>
</dbReference>
<reference evidence="7" key="1">
    <citation type="submission" date="2016-01" db="EMBL/GenBank/DDBJ databases">
        <authorList>
            <person name="Mitreva M."/>
            <person name="Pepin K.H."/>
            <person name="Mihindukulasuriya K.A."/>
            <person name="Fulton R."/>
            <person name="Fronick C."/>
            <person name="O'Laughlin M."/>
            <person name="Miner T."/>
            <person name="Herter B."/>
            <person name="Rosa B.A."/>
            <person name="Cordes M."/>
            <person name="Tomlinson C."/>
            <person name="Wollam A."/>
            <person name="Palsikar V.B."/>
            <person name="Mardis E.R."/>
            <person name="Wilson R.K."/>
        </authorList>
    </citation>
    <scope>NUCLEOTIDE SEQUENCE [LARGE SCALE GENOMIC DNA]</scope>
    <source>
        <strain evidence="7">KA00182</strain>
    </source>
</reference>
<dbReference type="Pfam" id="PF01418">
    <property type="entry name" value="HTH_6"/>
    <property type="match status" value="1"/>
</dbReference>
<dbReference type="InterPro" id="IPR009057">
    <property type="entry name" value="Homeodomain-like_sf"/>
</dbReference>
<keyword evidence="3" id="KW-0804">Transcription</keyword>
<dbReference type="PROSITE" id="PS51464">
    <property type="entry name" value="SIS"/>
    <property type="match status" value="1"/>
</dbReference>
<feature type="domain" description="SIS" evidence="5">
    <location>
        <begin position="128"/>
        <end position="268"/>
    </location>
</feature>